<gene>
    <name evidence="1" type="ORF">KYI95_11420</name>
</gene>
<comment type="caution">
    <text evidence="1">The sequence shown here is derived from an EMBL/GenBank/DDBJ whole genome shotgun (WGS) entry which is preliminary data.</text>
</comment>
<organism evidence="1 2">
    <name type="scientific">Pantoea allii</name>
    <dbReference type="NCBI Taxonomy" id="574096"/>
    <lineage>
        <taxon>Bacteria</taxon>
        <taxon>Pseudomonadati</taxon>
        <taxon>Pseudomonadota</taxon>
        <taxon>Gammaproteobacteria</taxon>
        <taxon>Enterobacterales</taxon>
        <taxon>Erwiniaceae</taxon>
        <taxon>Pantoea</taxon>
    </lineage>
</organism>
<evidence type="ECO:0000313" key="1">
    <source>
        <dbReference type="EMBL" id="MBW1257792.1"/>
    </source>
</evidence>
<dbReference type="EMBL" id="JAHVXZ010000005">
    <property type="protein sequence ID" value="MBW1257792.1"/>
    <property type="molecule type" value="Genomic_DNA"/>
</dbReference>
<protein>
    <submittedName>
        <fullName evidence="1">Uncharacterized protein</fullName>
    </submittedName>
</protein>
<name>A0ABS6VFY0_9GAMM</name>
<evidence type="ECO:0000313" key="2">
    <source>
        <dbReference type="Proteomes" id="UP001197236"/>
    </source>
</evidence>
<accession>A0ABS6VFY0</accession>
<keyword evidence="2" id="KW-1185">Reference proteome</keyword>
<sequence length="77" mass="8197">MSSMLEIKIQAATIFFSLFRIPANLGPGSTSSMPLVKPDVSVNEGAVKLATWHHHLEINKACDDPSLGTGCGEDENA</sequence>
<proteinExistence type="predicted"/>
<dbReference type="Proteomes" id="UP001197236">
    <property type="component" value="Unassembled WGS sequence"/>
</dbReference>
<reference evidence="1 2" key="1">
    <citation type="submission" date="2021-07" db="EMBL/GenBank/DDBJ databases">
        <title>A novel phosphonate cluster across the Pantoea species complex is important for pathogenicity in onion.</title>
        <authorList>
            <person name="Zhao M."/>
            <person name="Stice S."/>
            <person name="Shin G.Y."/>
            <person name="Coutinho T."/>
            <person name="Gitaitis R."/>
            <person name="Kvitko B."/>
            <person name="Dutta B."/>
        </authorList>
    </citation>
    <scope>NUCLEOTIDE SEQUENCE [LARGE SCALE GENOMIC DNA]</scope>
    <source>
        <strain evidence="1 2">BD 382</strain>
    </source>
</reference>